<evidence type="ECO:0000256" key="2">
    <source>
        <dbReference type="ARBA" id="ARBA00022692"/>
    </source>
</evidence>
<dbReference type="CDD" id="cd16914">
    <property type="entry name" value="EcfT"/>
    <property type="match status" value="1"/>
</dbReference>
<organism evidence="6 7">
    <name type="scientific">Cetobacterium ceti</name>
    <dbReference type="NCBI Taxonomy" id="180163"/>
    <lineage>
        <taxon>Bacteria</taxon>
        <taxon>Fusobacteriati</taxon>
        <taxon>Fusobacteriota</taxon>
        <taxon>Fusobacteriia</taxon>
        <taxon>Fusobacteriales</taxon>
        <taxon>Fusobacteriaceae</taxon>
        <taxon>Cetobacterium</taxon>
    </lineage>
</organism>
<dbReference type="PANTHER" id="PTHR33514:SF1">
    <property type="entry name" value="ABC TRANSPORTER PERMEASE"/>
    <property type="match status" value="1"/>
</dbReference>
<feature type="transmembrane region" description="Helical" evidence="5">
    <location>
        <begin position="245"/>
        <end position="263"/>
    </location>
</feature>
<accession>A0A1T4L8E1</accession>
<dbReference type="STRING" id="180163.SAMN02745174_00740"/>
<protein>
    <submittedName>
        <fullName evidence="6">Energy-coupling factor transport system permease protein</fullName>
    </submittedName>
</protein>
<dbReference type="Pfam" id="PF02361">
    <property type="entry name" value="CbiQ"/>
    <property type="match status" value="1"/>
</dbReference>
<dbReference type="RefSeq" id="WP_078693284.1">
    <property type="nucleotide sequence ID" value="NZ_FUWX01000006.1"/>
</dbReference>
<dbReference type="AlphaFoldDB" id="A0A1T4L8E1"/>
<evidence type="ECO:0000256" key="1">
    <source>
        <dbReference type="ARBA" id="ARBA00004141"/>
    </source>
</evidence>
<dbReference type="GO" id="GO:0005886">
    <property type="term" value="C:plasma membrane"/>
    <property type="evidence" value="ECO:0007669"/>
    <property type="project" value="TreeGrafter"/>
</dbReference>
<evidence type="ECO:0000256" key="4">
    <source>
        <dbReference type="ARBA" id="ARBA00023136"/>
    </source>
</evidence>
<gene>
    <name evidence="6" type="ORF">SAMN02745174_00740</name>
</gene>
<keyword evidence="7" id="KW-1185">Reference proteome</keyword>
<comment type="subcellular location">
    <subcellularLocation>
        <location evidence="1">Membrane</location>
        <topology evidence="1">Multi-pass membrane protein</topology>
    </subcellularLocation>
</comment>
<name>A0A1T4L8E1_9FUSO</name>
<dbReference type="InterPro" id="IPR003339">
    <property type="entry name" value="ABC/ECF_trnsptr_transmembrane"/>
</dbReference>
<dbReference type="Proteomes" id="UP000191153">
    <property type="component" value="Unassembled WGS sequence"/>
</dbReference>
<evidence type="ECO:0000313" key="7">
    <source>
        <dbReference type="Proteomes" id="UP000191153"/>
    </source>
</evidence>
<evidence type="ECO:0000256" key="5">
    <source>
        <dbReference type="SAM" id="Phobius"/>
    </source>
</evidence>
<keyword evidence="4 5" id="KW-0472">Membrane</keyword>
<sequence length="276" mass="31911">MAKMGTLYIEKNSPIHQLDGSIKFLMLIIWTASVFIFNDFRVFLGFFIIGMGLLKIAKIPFKEIRPLFIFILLFTIMNSVFLILVTPEYGSQLTGTSTTIFAFKDYKLTVETLWFALTLSMKYLAVFPIMMLFIFTTHPSKFASSLNKIGVSYKVAYAINIALRYIPDVRDEFKNIMHAQEARGVAFRKGEASMLKRLRNYNTILIPLVLSSLNRIEVVSNAMNLRGFGKNKKRTWYNGEKYKKIDFVVLGIIILELFIALYLKAEIFKGFWYPFN</sequence>
<evidence type="ECO:0000313" key="6">
    <source>
        <dbReference type="EMBL" id="SJZ50913.1"/>
    </source>
</evidence>
<keyword evidence="2 5" id="KW-0812">Transmembrane</keyword>
<feature type="transmembrane region" description="Helical" evidence="5">
    <location>
        <begin position="113"/>
        <end position="135"/>
    </location>
</feature>
<evidence type="ECO:0000256" key="3">
    <source>
        <dbReference type="ARBA" id="ARBA00022989"/>
    </source>
</evidence>
<dbReference type="EMBL" id="FUWX01000006">
    <property type="protein sequence ID" value="SJZ50913.1"/>
    <property type="molecule type" value="Genomic_DNA"/>
</dbReference>
<keyword evidence="3 5" id="KW-1133">Transmembrane helix</keyword>
<dbReference type="OrthoDB" id="8635523at2"/>
<dbReference type="PANTHER" id="PTHR33514">
    <property type="entry name" value="PROTEIN ABCI12, CHLOROPLASTIC"/>
    <property type="match status" value="1"/>
</dbReference>
<feature type="transmembrane region" description="Helical" evidence="5">
    <location>
        <begin position="27"/>
        <end position="54"/>
    </location>
</feature>
<reference evidence="6 7" key="1">
    <citation type="submission" date="2017-02" db="EMBL/GenBank/DDBJ databases">
        <authorList>
            <person name="Peterson S.W."/>
        </authorList>
    </citation>
    <scope>NUCLEOTIDE SEQUENCE [LARGE SCALE GENOMIC DNA]</scope>
    <source>
        <strain evidence="6 7">ATCC 700028</strain>
    </source>
</reference>
<feature type="transmembrane region" description="Helical" evidence="5">
    <location>
        <begin position="66"/>
        <end position="85"/>
    </location>
</feature>
<proteinExistence type="predicted"/>